<evidence type="ECO:0000256" key="1">
    <source>
        <dbReference type="ARBA" id="ARBA00000085"/>
    </source>
</evidence>
<dbReference type="GO" id="GO:0030295">
    <property type="term" value="F:protein kinase activator activity"/>
    <property type="evidence" value="ECO:0007669"/>
    <property type="project" value="TreeGrafter"/>
</dbReference>
<dbReference type="Pfam" id="PF08447">
    <property type="entry name" value="PAS_3"/>
    <property type="match status" value="1"/>
</dbReference>
<dbReference type="AlphaFoldDB" id="E8U4D2"/>
<dbReference type="HOGENOM" id="CLU_352589_0_0_0"/>
<evidence type="ECO:0000259" key="9">
    <source>
        <dbReference type="PROSITE" id="PS50113"/>
    </source>
</evidence>
<dbReference type="EC" id="2.7.13.3" evidence="2"/>
<dbReference type="Pfam" id="PF13426">
    <property type="entry name" value="PAS_9"/>
    <property type="match status" value="1"/>
</dbReference>
<keyword evidence="11" id="KW-1185">Reference proteome</keyword>
<dbReference type="EMBL" id="CP002454">
    <property type="protein sequence ID" value="ADV65969.1"/>
    <property type="molecule type" value="Genomic_DNA"/>
</dbReference>
<dbReference type="CDD" id="cd00130">
    <property type="entry name" value="PAS"/>
    <property type="match status" value="2"/>
</dbReference>
<dbReference type="PANTHER" id="PTHR42878:SF15">
    <property type="entry name" value="BACTERIOPHYTOCHROME"/>
    <property type="match status" value="1"/>
</dbReference>
<dbReference type="SMART" id="SM00086">
    <property type="entry name" value="PAC"/>
    <property type="match status" value="3"/>
</dbReference>
<feature type="domain" description="PAS" evidence="8">
    <location>
        <begin position="222"/>
        <end position="260"/>
    </location>
</feature>
<dbReference type="InterPro" id="IPR013655">
    <property type="entry name" value="PAS_fold_3"/>
</dbReference>
<dbReference type="Gene3D" id="1.10.287.130">
    <property type="match status" value="1"/>
</dbReference>
<evidence type="ECO:0000256" key="2">
    <source>
        <dbReference type="ARBA" id="ARBA00012438"/>
    </source>
</evidence>
<organism evidence="10 11">
    <name type="scientific">Deinococcus maricopensis (strain DSM 21211 / LMG 22137 / NRRL B-23946 / LB-34)</name>
    <dbReference type="NCBI Taxonomy" id="709986"/>
    <lineage>
        <taxon>Bacteria</taxon>
        <taxon>Thermotogati</taxon>
        <taxon>Deinococcota</taxon>
        <taxon>Deinococci</taxon>
        <taxon>Deinococcales</taxon>
        <taxon>Deinococcaceae</taxon>
        <taxon>Deinococcus</taxon>
    </lineage>
</organism>
<dbReference type="Gene3D" id="3.30.450.20">
    <property type="entry name" value="PAS domain"/>
    <property type="match status" value="4"/>
</dbReference>
<evidence type="ECO:0000313" key="10">
    <source>
        <dbReference type="EMBL" id="ADV65969.1"/>
    </source>
</evidence>
<dbReference type="GO" id="GO:0000155">
    <property type="term" value="F:phosphorelay sensor kinase activity"/>
    <property type="evidence" value="ECO:0007669"/>
    <property type="project" value="InterPro"/>
</dbReference>
<dbReference type="SMART" id="SM00091">
    <property type="entry name" value="PAS"/>
    <property type="match status" value="4"/>
</dbReference>
<evidence type="ECO:0000313" key="11">
    <source>
        <dbReference type="Proteomes" id="UP000008635"/>
    </source>
</evidence>
<dbReference type="GO" id="GO:0007234">
    <property type="term" value="P:osmosensory signaling via phosphorelay pathway"/>
    <property type="evidence" value="ECO:0007669"/>
    <property type="project" value="TreeGrafter"/>
</dbReference>
<dbReference type="PROSITE" id="PS50113">
    <property type="entry name" value="PAC"/>
    <property type="match status" value="3"/>
</dbReference>
<dbReference type="CDD" id="cd00082">
    <property type="entry name" value="HisKA"/>
    <property type="match status" value="1"/>
</dbReference>
<feature type="domain" description="Histidine kinase" evidence="7">
    <location>
        <begin position="741"/>
        <end position="951"/>
    </location>
</feature>
<dbReference type="InterPro" id="IPR013656">
    <property type="entry name" value="PAS_4"/>
</dbReference>
<dbReference type="InterPro" id="IPR003594">
    <property type="entry name" value="HATPase_dom"/>
</dbReference>
<gene>
    <name evidence="10" type="ordered locus">Deima_0308</name>
</gene>
<dbReference type="eggNOG" id="COG4251">
    <property type="taxonomic scope" value="Bacteria"/>
</dbReference>
<evidence type="ECO:0000256" key="3">
    <source>
        <dbReference type="ARBA" id="ARBA00022553"/>
    </source>
</evidence>
<dbReference type="KEGG" id="dmr:Deima_0308"/>
<feature type="domain" description="PAS" evidence="8">
    <location>
        <begin position="464"/>
        <end position="533"/>
    </location>
</feature>
<keyword evidence="5 10" id="KW-0418">Kinase</keyword>
<dbReference type="InterPro" id="IPR029016">
    <property type="entry name" value="GAF-like_dom_sf"/>
</dbReference>
<dbReference type="SUPFAM" id="SSF47384">
    <property type="entry name" value="Homodimeric domain of signal transducing histidine kinase"/>
    <property type="match status" value="1"/>
</dbReference>
<evidence type="ECO:0000256" key="6">
    <source>
        <dbReference type="ARBA" id="ARBA00023136"/>
    </source>
</evidence>
<dbReference type="InterPro" id="IPR003661">
    <property type="entry name" value="HisK_dim/P_dom"/>
</dbReference>
<keyword evidence="3" id="KW-0597">Phosphoprotein</keyword>
<dbReference type="InterPro" id="IPR000014">
    <property type="entry name" value="PAS"/>
</dbReference>
<dbReference type="GO" id="GO:0016020">
    <property type="term" value="C:membrane"/>
    <property type="evidence" value="ECO:0007669"/>
    <property type="project" value="UniProtKB-SubCell"/>
</dbReference>
<dbReference type="InterPro" id="IPR004358">
    <property type="entry name" value="Sig_transdc_His_kin-like_C"/>
</dbReference>
<evidence type="ECO:0000256" key="4">
    <source>
        <dbReference type="ARBA" id="ARBA00022679"/>
    </source>
</evidence>
<dbReference type="Proteomes" id="UP000008635">
    <property type="component" value="Chromosome"/>
</dbReference>
<dbReference type="InterPro" id="IPR000700">
    <property type="entry name" value="PAS-assoc_C"/>
</dbReference>
<dbReference type="NCBIfam" id="TIGR00229">
    <property type="entry name" value="sensory_box"/>
    <property type="match status" value="3"/>
</dbReference>
<reference evidence="10 11" key="1">
    <citation type="journal article" date="2011" name="Stand. Genomic Sci.">
        <title>Complete genome sequence of Deinococcus maricopensis type strain (LB-34).</title>
        <authorList>
            <person name="Pukall R."/>
            <person name="Zeytun A."/>
            <person name="Lucas S."/>
            <person name="Lapidus A."/>
            <person name="Hammon N."/>
            <person name="Deshpande S."/>
            <person name="Nolan M."/>
            <person name="Cheng J.F."/>
            <person name="Pitluck S."/>
            <person name="Liolios K."/>
            <person name="Pagani I."/>
            <person name="Mikhailova N."/>
            <person name="Ivanova N."/>
            <person name="Mavromatis K."/>
            <person name="Pati A."/>
            <person name="Tapia R."/>
            <person name="Han C."/>
            <person name="Goodwin L."/>
            <person name="Chen A."/>
            <person name="Palaniappan K."/>
            <person name="Land M."/>
            <person name="Hauser L."/>
            <person name="Chang Y.J."/>
            <person name="Jeffries C.D."/>
            <person name="Brambilla E.M."/>
            <person name="Rohde M."/>
            <person name="Goker M."/>
            <person name="Detter J.C."/>
            <person name="Woyke T."/>
            <person name="Bristow J."/>
            <person name="Eisen J.A."/>
            <person name="Markowitz V."/>
            <person name="Hugenholtz P."/>
            <person name="Kyrpides N.C."/>
            <person name="Klenk H.P."/>
        </authorList>
    </citation>
    <scope>NUCLEOTIDE SEQUENCE [LARGE SCALE GENOMIC DNA]</scope>
    <source>
        <strain evidence="11">DSM 21211 / LMG 22137 / NRRL B-23946 / LB-34</strain>
    </source>
</reference>
<feature type="domain" description="PAC" evidence="9">
    <location>
        <begin position="294"/>
        <end position="346"/>
    </location>
</feature>
<dbReference type="InterPro" id="IPR035965">
    <property type="entry name" value="PAS-like_dom_sf"/>
</dbReference>
<dbReference type="InterPro" id="IPR036890">
    <property type="entry name" value="HATPase_C_sf"/>
</dbReference>
<dbReference type="InterPro" id="IPR036097">
    <property type="entry name" value="HisK_dim/P_sf"/>
</dbReference>
<evidence type="ECO:0000259" key="8">
    <source>
        <dbReference type="PROSITE" id="PS50112"/>
    </source>
</evidence>
<dbReference type="eggNOG" id="COG4191">
    <property type="taxonomic scope" value="Bacteria"/>
</dbReference>
<dbReference type="Gene3D" id="3.30.450.40">
    <property type="match status" value="1"/>
</dbReference>
<dbReference type="SMART" id="SM00387">
    <property type="entry name" value="HATPase_c"/>
    <property type="match status" value="1"/>
</dbReference>
<accession>E8U4D2</accession>
<dbReference type="Gene3D" id="3.30.565.10">
    <property type="entry name" value="Histidine kinase-like ATPase, C-terminal domain"/>
    <property type="match status" value="1"/>
</dbReference>
<dbReference type="InterPro" id="IPR005467">
    <property type="entry name" value="His_kinase_dom"/>
</dbReference>
<dbReference type="InterPro" id="IPR001610">
    <property type="entry name" value="PAC"/>
</dbReference>
<evidence type="ECO:0000259" key="7">
    <source>
        <dbReference type="PROSITE" id="PS50109"/>
    </source>
</evidence>
<keyword evidence="6" id="KW-0472">Membrane</keyword>
<comment type="catalytic activity">
    <reaction evidence="1">
        <text>ATP + protein L-histidine = ADP + protein N-phospho-L-histidine.</text>
        <dbReference type="EC" id="2.7.13.3"/>
    </reaction>
</comment>
<sequence length="951" mass="105010">MPVLAGEPDGTITHLNAAARTHLRALGLTVDVGDRAPAVLQDPHVQHWWVQWPDGPTSARLTRLPFRAHLQPLPDGWVLTLHPQRNTQDQAVFAEVMEQAPVGFILLDVPSGRVLHYNAQAEAILGHPVLPGDGVDAYSLYGAVHADGTPYRAHEYPSARAVQHAEAVRDEPLRYRRPDGQLIHLRVSSARVLDSDGVARVAVTLFYDVTEKVRARERLAATADHARRLFESLPQIVWVLDEHGAVLHFNARWAERTGLNVHPDGLSWMEALHPDDQAAAAAARREGFAQQQAYQVDVRFRTRDGAYRWHHCQVTPTPPMAGSPVRWVGTALDIHDRWVAEKRNQLLRDLALDLAAAHTIDAVHEVIRVNGRTGGVHATLHLHPDAPAHPPKADPERHVTDVRLPLVLGAETLGVLHIDFLGTRVLDARRVDFLQSVAAQCAQALVRVRAADAERAARQAFERAAALLHTSLDRAPVGFALLDTDLRYLNINPAMAAFNGLAVDAHLGRTVHDIIPDLAPQIRGLLEQVLAHNAPILDVPLTSQTPDAPGQTRHWRGHYYPVRLPNGDLIGLGALVTETTTLIRAEQQVRASAAQYRSLIDNFPGGAAILFDHDLRYVLVGGVGLTDIGLDPRAMEGRTLRELFPRDVADQLEGPYRGALQGERHTLEFRYGTRIYLCRVAPVRDEDGAVLAGLLISQDITDLKTAQAQMHRVNAQLEGLVERRTQDLQALHTELQSYTRAISQELFEPTRRIGSFLELLQRRLGPHLDDRGAQYFTLLKAEATRARELVQDLVHLAGVEQRPLRLETVPLDVLVAQVRSDLEPKLQVQQLTWDVQHLPVVRGDTLMLREALTSLLWNAVQVAASATPPEVHVRAETVGDAVRLHIQDNGVGMNAENVEALFDVRARPLTDAAPLGLANVRRIIQRHGGRVWAQSRVGAGTVVTVELPAGT</sequence>
<reference evidence="11" key="2">
    <citation type="submission" date="2011-01" db="EMBL/GenBank/DDBJ databases">
        <title>The complete genome of Deinococcus maricopensis DSM 21211.</title>
        <authorList>
            <consortium name="US DOE Joint Genome Institute (JGI-PGF)"/>
            <person name="Lucas S."/>
            <person name="Copeland A."/>
            <person name="Lapidus A."/>
            <person name="Goodwin L."/>
            <person name="Pitluck S."/>
            <person name="Kyrpides N."/>
            <person name="Mavromatis K."/>
            <person name="Pagani I."/>
            <person name="Ivanova N."/>
            <person name="Ovchinnikova G."/>
            <person name="Zeytun A."/>
            <person name="Detter J.C."/>
            <person name="Han C."/>
            <person name="Land M."/>
            <person name="Hauser L."/>
            <person name="Markowitz V."/>
            <person name="Cheng J.-F."/>
            <person name="Hugenholtz P."/>
            <person name="Woyke T."/>
            <person name="Wu D."/>
            <person name="Pukall R."/>
            <person name="Gehrich-Schroeter G."/>
            <person name="Brambilla E."/>
            <person name="Klenk H.-P."/>
            <person name="Eisen J.A."/>
        </authorList>
    </citation>
    <scope>NUCLEOTIDE SEQUENCE [LARGE SCALE GENOMIC DNA]</scope>
    <source>
        <strain evidence="11">DSM 21211 / LMG 22137 / NRRL B-23946 / LB-34</strain>
    </source>
</reference>
<dbReference type="Pfam" id="PF02518">
    <property type="entry name" value="HATPase_c"/>
    <property type="match status" value="1"/>
</dbReference>
<dbReference type="SUPFAM" id="SSF55781">
    <property type="entry name" value="GAF domain-like"/>
    <property type="match status" value="1"/>
</dbReference>
<feature type="domain" description="PAC" evidence="9">
    <location>
        <begin position="169"/>
        <end position="221"/>
    </location>
</feature>
<proteinExistence type="predicted"/>
<dbReference type="SUPFAM" id="SSF55874">
    <property type="entry name" value="ATPase domain of HSP90 chaperone/DNA topoisomerase II/histidine kinase"/>
    <property type="match status" value="1"/>
</dbReference>
<dbReference type="PROSITE" id="PS50109">
    <property type="entry name" value="HIS_KIN"/>
    <property type="match status" value="1"/>
</dbReference>
<name>E8U4D2_DEIML</name>
<evidence type="ECO:0000256" key="5">
    <source>
        <dbReference type="ARBA" id="ARBA00022777"/>
    </source>
</evidence>
<dbReference type="InterPro" id="IPR050351">
    <property type="entry name" value="BphY/WalK/GraS-like"/>
</dbReference>
<dbReference type="PANTHER" id="PTHR42878">
    <property type="entry name" value="TWO-COMPONENT HISTIDINE KINASE"/>
    <property type="match status" value="1"/>
</dbReference>
<feature type="domain" description="PAC" evidence="9">
    <location>
        <begin position="660"/>
        <end position="712"/>
    </location>
</feature>
<protein>
    <recommendedName>
        <fullName evidence="2">histidine kinase</fullName>
        <ecNumber evidence="2">2.7.13.3</ecNumber>
    </recommendedName>
</protein>
<dbReference type="GO" id="GO:0000156">
    <property type="term" value="F:phosphorelay response regulator activity"/>
    <property type="evidence" value="ECO:0007669"/>
    <property type="project" value="TreeGrafter"/>
</dbReference>
<dbReference type="Pfam" id="PF08448">
    <property type="entry name" value="PAS_4"/>
    <property type="match status" value="2"/>
</dbReference>
<dbReference type="PRINTS" id="PR00344">
    <property type="entry name" value="BCTRLSENSOR"/>
</dbReference>
<dbReference type="PROSITE" id="PS50112">
    <property type="entry name" value="PAS"/>
    <property type="match status" value="2"/>
</dbReference>
<keyword evidence="4" id="KW-0808">Transferase</keyword>
<dbReference type="SUPFAM" id="SSF55785">
    <property type="entry name" value="PYP-like sensor domain (PAS domain)"/>
    <property type="match status" value="4"/>
</dbReference>
<dbReference type="STRING" id="709986.Deima_0308"/>
<dbReference type="CDD" id="cd00075">
    <property type="entry name" value="HATPase"/>
    <property type="match status" value="1"/>
</dbReference>